<evidence type="ECO:0000256" key="8">
    <source>
        <dbReference type="ARBA" id="ARBA00022801"/>
    </source>
</evidence>
<dbReference type="GO" id="GO:0008270">
    <property type="term" value="F:zinc ion binding"/>
    <property type="evidence" value="ECO:0007669"/>
    <property type="project" value="UniProtKB-KW"/>
</dbReference>
<dbReference type="PROSITE" id="PS00973">
    <property type="entry name" value="USP_2"/>
    <property type="match status" value="1"/>
</dbReference>
<comment type="similarity">
    <text evidence="2">Belongs to the peptidase C19 family.</text>
</comment>
<dbReference type="GO" id="GO:0006508">
    <property type="term" value="P:proteolysis"/>
    <property type="evidence" value="ECO:0007669"/>
    <property type="project" value="UniProtKB-KW"/>
</dbReference>
<feature type="domain" description="USP" evidence="13">
    <location>
        <begin position="374"/>
        <end position="1014"/>
    </location>
</feature>
<evidence type="ECO:0000256" key="7">
    <source>
        <dbReference type="ARBA" id="ARBA00022786"/>
    </source>
</evidence>
<keyword evidence="10" id="KW-0862">Zinc</keyword>
<evidence type="ECO:0000256" key="3">
    <source>
        <dbReference type="ARBA" id="ARBA00012759"/>
    </source>
</evidence>
<dbReference type="InterPro" id="IPR006615">
    <property type="entry name" value="Pept_C19_DUSP"/>
</dbReference>
<keyword evidence="4" id="KW-0645">Protease</keyword>
<evidence type="ECO:0000256" key="6">
    <source>
        <dbReference type="ARBA" id="ARBA00022771"/>
    </source>
</evidence>
<keyword evidence="11" id="KW-0175">Coiled coil</keyword>
<comment type="catalytic activity">
    <reaction evidence="1">
        <text>Thiol-dependent hydrolysis of ester, thioester, amide, peptide and isopeptide bonds formed by the C-terminal Gly of ubiquitin (a 76-residue protein attached to proteins as an intracellular targeting signal).</text>
        <dbReference type="EC" id="3.4.19.12"/>
    </reaction>
</comment>
<dbReference type="PROSITE" id="PS01360">
    <property type="entry name" value="ZF_MYND_1"/>
    <property type="match status" value="1"/>
</dbReference>
<evidence type="ECO:0000256" key="9">
    <source>
        <dbReference type="ARBA" id="ARBA00022807"/>
    </source>
</evidence>
<feature type="region of interest" description="Disordered" evidence="12">
    <location>
        <begin position="1"/>
        <end position="23"/>
    </location>
</feature>
<keyword evidence="16" id="KW-1185">Reference proteome</keyword>
<accession>A0A8S1VLU1</accession>
<dbReference type="CDD" id="cd02674">
    <property type="entry name" value="Peptidase_C19R"/>
    <property type="match status" value="1"/>
</dbReference>
<dbReference type="InterPro" id="IPR028889">
    <property type="entry name" value="USP"/>
</dbReference>
<dbReference type="InterPro" id="IPR018200">
    <property type="entry name" value="USP_CS"/>
</dbReference>
<evidence type="ECO:0000256" key="10">
    <source>
        <dbReference type="ARBA" id="ARBA00022833"/>
    </source>
</evidence>
<dbReference type="Pfam" id="PF06337">
    <property type="entry name" value="DUSP"/>
    <property type="match status" value="1"/>
</dbReference>
<keyword evidence="8" id="KW-0378">Hydrolase</keyword>
<proteinExistence type="inferred from homology"/>
<dbReference type="EMBL" id="CAJJDP010000071">
    <property type="protein sequence ID" value="CAD8178968.1"/>
    <property type="molecule type" value="Genomic_DNA"/>
</dbReference>
<keyword evidence="7" id="KW-0833">Ubl conjugation pathway</keyword>
<sequence length="1029" mass="119768">MSGTDEGSQDDSDDQQYVNSSANMSLSDRLKQQALDVQRMLKQLEREFEEEDCQTYYILSKNWLDKWKQYVSYENVVNNQSVPNTSGKVMPQNFNYDLIEPYVNECFKYYPLSTNPWNLWLKSNLDEGTHYIVISQQLSSYFNQYYRGTNILRNATGRGKDKKVIVNLLKFNAILMIPNTVNQIAQDNLTQLEKEYMQVDENANLQDFYTTVLRTVPTFRGNYNSQNGVRIWRYTNDTDPHKALFAEIKKQVEDLDFNDDQVFNFSGSPVSISSELTFKSLNLTDKDIIIIEFQQVNRPWCIRHPSVPVEGKCEGCSNITVLTVLCVCKKVSYCTEQCRINDERFHLPKCDRLGSDDEQVKSIHQTATSVNGVAGLSNLGNTCFMNSGTQCLSNTYQLTQYFLSNKYFEEINEDNPLGTKGQLVRKFGSLLKKLWCGDKNIVIPTSFKKAVGQFQPMFKGYQQHDSSELITFLLDGLHEDLNRVKKKPYVESKDHQGRPDVEVAKEGWENHLARNQSIIVDLMHGQYKSTLRCPNCQQISITFDPFLTVGLGIPNRKQKSIQIKVIKSVVSFDIKYIHFDGSKKNLSLKDFINEYVINEFKIDPDSELVCYSSVMNDLSDPINPGQDINAVRKNSKRGYLVVKVVSQDERRIENDERIYLNYVQKAYDSYGHNFKKIIQPSTYLIIKREYSLAKIHLKIFQSLLPIFCDIVKEAELDTEDKLREYYEQHIHGKYYTVNNKQSIMLMQKKCIFCNAKNCQECEVSYYTEDTFEKVQQKQMVNPNDQMQKIELVVFWNKSPFQNINAGDIYQYYQNQQYRKQIEEENNNADQENNGKGKMMGKNNSSSYVMNPPPKVTLQECLRFSEQPEQLAEDNAWYCKVCKEHVQAYKSMQIYKASDILIFTLKRFKASHGFFKQKLETFVEFPVRGLDLTDFIINQNKPHENFQIEEEQKKLIYDLYAVSNHFGGMGGGHYTAYAKNHFNGLWYNFDDSQVTELEEDQVVSKSAYVLFYKRRSEQEQTQTLNTQELN</sequence>
<dbReference type="EC" id="3.4.19.12" evidence="3"/>
<evidence type="ECO:0000256" key="12">
    <source>
        <dbReference type="SAM" id="MobiDB-lite"/>
    </source>
</evidence>
<evidence type="ECO:0000256" key="1">
    <source>
        <dbReference type="ARBA" id="ARBA00000707"/>
    </source>
</evidence>
<dbReference type="PROSITE" id="PS51283">
    <property type="entry name" value="DUSP"/>
    <property type="match status" value="1"/>
</dbReference>
<dbReference type="GO" id="GO:0004843">
    <property type="term" value="F:cysteine-type deubiquitinase activity"/>
    <property type="evidence" value="ECO:0007669"/>
    <property type="project" value="UniProtKB-EC"/>
</dbReference>
<reference evidence="15" key="1">
    <citation type="submission" date="2021-01" db="EMBL/GenBank/DDBJ databases">
        <authorList>
            <consortium name="Genoscope - CEA"/>
            <person name="William W."/>
        </authorList>
    </citation>
    <scope>NUCLEOTIDE SEQUENCE</scope>
</reference>
<gene>
    <name evidence="15" type="ORF">POCTA_138.1.T0720054</name>
</gene>
<evidence type="ECO:0000256" key="4">
    <source>
        <dbReference type="ARBA" id="ARBA00022670"/>
    </source>
</evidence>
<dbReference type="GO" id="GO:0016579">
    <property type="term" value="P:protein deubiquitination"/>
    <property type="evidence" value="ECO:0007669"/>
    <property type="project" value="InterPro"/>
</dbReference>
<dbReference type="InterPro" id="IPR050185">
    <property type="entry name" value="Ub_carboxyl-term_hydrolase"/>
</dbReference>
<evidence type="ECO:0000313" key="16">
    <source>
        <dbReference type="Proteomes" id="UP000683925"/>
    </source>
</evidence>
<dbReference type="InterPro" id="IPR002893">
    <property type="entry name" value="Znf_MYND"/>
</dbReference>
<evidence type="ECO:0000313" key="15">
    <source>
        <dbReference type="EMBL" id="CAD8178968.1"/>
    </source>
</evidence>
<evidence type="ECO:0000259" key="13">
    <source>
        <dbReference type="PROSITE" id="PS50235"/>
    </source>
</evidence>
<evidence type="ECO:0000256" key="11">
    <source>
        <dbReference type="SAM" id="Coils"/>
    </source>
</evidence>
<evidence type="ECO:0000259" key="14">
    <source>
        <dbReference type="PROSITE" id="PS51283"/>
    </source>
</evidence>
<name>A0A8S1VLU1_PAROT</name>
<feature type="domain" description="DUSP" evidence="14">
    <location>
        <begin position="28"/>
        <end position="156"/>
    </location>
</feature>
<keyword evidence="6" id="KW-0863">Zinc-finger</keyword>
<dbReference type="AlphaFoldDB" id="A0A8S1VLU1"/>
<evidence type="ECO:0000256" key="2">
    <source>
        <dbReference type="ARBA" id="ARBA00009085"/>
    </source>
</evidence>
<keyword evidence="5" id="KW-0479">Metal-binding</keyword>
<organism evidence="15 16">
    <name type="scientific">Paramecium octaurelia</name>
    <dbReference type="NCBI Taxonomy" id="43137"/>
    <lineage>
        <taxon>Eukaryota</taxon>
        <taxon>Sar</taxon>
        <taxon>Alveolata</taxon>
        <taxon>Ciliophora</taxon>
        <taxon>Intramacronucleata</taxon>
        <taxon>Oligohymenophorea</taxon>
        <taxon>Peniculida</taxon>
        <taxon>Parameciidae</taxon>
        <taxon>Paramecium</taxon>
    </lineage>
</organism>
<dbReference type="InterPro" id="IPR001394">
    <property type="entry name" value="Peptidase_C19_UCH"/>
</dbReference>
<dbReference type="Pfam" id="PF00443">
    <property type="entry name" value="UCH"/>
    <property type="match status" value="1"/>
</dbReference>
<dbReference type="Proteomes" id="UP000683925">
    <property type="component" value="Unassembled WGS sequence"/>
</dbReference>
<protein>
    <recommendedName>
        <fullName evidence="3">ubiquitinyl hydrolase 1</fullName>
        <ecNumber evidence="3">3.4.19.12</ecNumber>
    </recommendedName>
</protein>
<dbReference type="PANTHER" id="PTHR21646">
    <property type="entry name" value="UBIQUITIN CARBOXYL-TERMINAL HYDROLASE"/>
    <property type="match status" value="1"/>
</dbReference>
<dbReference type="OrthoDB" id="292964at2759"/>
<comment type="caution">
    <text evidence="15">The sequence shown here is derived from an EMBL/GenBank/DDBJ whole genome shotgun (WGS) entry which is preliminary data.</text>
</comment>
<keyword evidence="9" id="KW-0788">Thiol protease</keyword>
<feature type="coiled-coil region" evidence="11">
    <location>
        <begin position="27"/>
        <end position="54"/>
    </location>
</feature>
<evidence type="ECO:0000256" key="5">
    <source>
        <dbReference type="ARBA" id="ARBA00022723"/>
    </source>
</evidence>
<dbReference type="PROSITE" id="PS50235">
    <property type="entry name" value="USP_3"/>
    <property type="match status" value="1"/>
</dbReference>
<dbReference type="PANTHER" id="PTHR21646:SF24">
    <property type="entry name" value="UBIQUITIN CARBOXYL-TERMINAL HYDROLASE"/>
    <property type="match status" value="1"/>
</dbReference>
<dbReference type="OMA" id="QLYEMVC"/>